<organism evidence="2">
    <name type="scientific">Arion vulgaris</name>
    <dbReference type="NCBI Taxonomy" id="1028688"/>
    <lineage>
        <taxon>Eukaryota</taxon>
        <taxon>Metazoa</taxon>
        <taxon>Spiralia</taxon>
        <taxon>Lophotrochozoa</taxon>
        <taxon>Mollusca</taxon>
        <taxon>Gastropoda</taxon>
        <taxon>Heterobranchia</taxon>
        <taxon>Euthyneura</taxon>
        <taxon>Panpulmonata</taxon>
        <taxon>Eupulmonata</taxon>
        <taxon>Stylommatophora</taxon>
        <taxon>Helicina</taxon>
        <taxon>Arionoidea</taxon>
        <taxon>Arionidae</taxon>
        <taxon>Arion</taxon>
    </lineage>
</organism>
<feature type="compositionally biased region" description="Polar residues" evidence="1">
    <location>
        <begin position="205"/>
        <end position="214"/>
    </location>
</feature>
<evidence type="ECO:0000256" key="1">
    <source>
        <dbReference type="SAM" id="MobiDB-lite"/>
    </source>
</evidence>
<dbReference type="AlphaFoldDB" id="A0A0B6ZQV9"/>
<protein>
    <submittedName>
        <fullName evidence="2">Uncharacterized protein</fullName>
    </submittedName>
</protein>
<proteinExistence type="predicted"/>
<gene>
    <name evidence="2" type="primary">ORF73334</name>
</gene>
<evidence type="ECO:0000313" key="2">
    <source>
        <dbReference type="EMBL" id="CEK70231.1"/>
    </source>
</evidence>
<dbReference type="EMBL" id="HACG01023366">
    <property type="protein sequence ID" value="CEK70231.1"/>
    <property type="molecule type" value="Transcribed_RNA"/>
</dbReference>
<feature type="non-terminal residue" evidence="2">
    <location>
        <position position="1"/>
    </location>
</feature>
<reference evidence="2" key="1">
    <citation type="submission" date="2014-12" db="EMBL/GenBank/DDBJ databases">
        <title>Insight into the proteome of Arion vulgaris.</title>
        <authorList>
            <person name="Aradska J."/>
            <person name="Bulat T."/>
            <person name="Smidak R."/>
            <person name="Sarate P."/>
            <person name="Gangsoo J."/>
            <person name="Sialana F."/>
            <person name="Bilban M."/>
            <person name="Lubec G."/>
        </authorList>
    </citation>
    <scope>NUCLEOTIDE SEQUENCE</scope>
    <source>
        <tissue evidence="2">Skin</tissue>
    </source>
</reference>
<name>A0A0B6ZQV9_9EUPU</name>
<feature type="region of interest" description="Disordered" evidence="1">
    <location>
        <begin position="189"/>
        <end position="230"/>
    </location>
</feature>
<feature type="compositionally biased region" description="Low complexity" evidence="1">
    <location>
        <begin position="194"/>
        <end position="204"/>
    </location>
</feature>
<sequence>GLHHIAEYNNQSGFGLAPSRGVDTFSYGNNDLNMLYPLYAGGAPDNLNQPQLTMMQQLQVERRRRQWEHQQKVSKGEDWPGFSSPMIRNDSLWDNDYNPVEHTGWSTNTDNTPTGSGFWSTLTNSASNGWSSLQSLASIWASTPQPDINSVSQGGFPPMTRTQPQTVQQMTTSTPTFNPFTSMADIWSPNSAPSGVGTSTSGSVNSMAPGQWSTMSPPSMPGNMNSPNGE</sequence>
<accession>A0A0B6ZQV9</accession>
<feature type="compositionally biased region" description="Low complexity" evidence="1">
    <location>
        <begin position="215"/>
        <end position="230"/>
    </location>
</feature>